<dbReference type="OrthoDB" id="1875894at2759"/>
<dbReference type="PANTHER" id="PTHR33401:SF3">
    <property type="entry name" value="LOW AFFINITY POTASSIUM TRANSPORT SYSTEM PROTEIN"/>
    <property type="match status" value="1"/>
</dbReference>
<reference evidence="1" key="1">
    <citation type="submission" date="2020-02" db="EMBL/GenBank/DDBJ databases">
        <authorList>
            <person name="Scholz U."/>
            <person name="Mascher M."/>
            <person name="Fiebig A."/>
        </authorList>
    </citation>
    <scope>NUCLEOTIDE SEQUENCE</scope>
</reference>
<dbReference type="AlphaFoldDB" id="A0A7I8KYX7"/>
<dbReference type="PANTHER" id="PTHR33401">
    <property type="entry name" value="LIGHT-HARVESTING COMPLEX-LIKE PROTEIN OHP2, CHLOROPLASTIC"/>
    <property type="match status" value="1"/>
</dbReference>
<dbReference type="EMBL" id="LR746272">
    <property type="protein sequence ID" value="CAA7403027.1"/>
    <property type="molecule type" value="Genomic_DNA"/>
</dbReference>
<organism evidence="1 2">
    <name type="scientific">Spirodela intermedia</name>
    <name type="common">Intermediate duckweed</name>
    <dbReference type="NCBI Taxonomy" id="51605"/>
    <lineage>
        <taxon>Eukaryota</taxon>
        <taxon>Viridiplantae</taxon>
        <taxon>Streptophyta</taxon>
        <taxon>Embryophyta</taxon>
        <taxon>Tracheophyta</taxon>
        <taxon>Spermatophyta</taxon>
        <taxon>Magnoliopsida</taxon>
        <taxon>Liliopsida</taxon>
        <taxon>Araceae</taxon>
        <taxon>Lemnoideae</taxon>
        <taxon>Spirodela</taxon>
    </lineage>
</organism>
<evidence type="ECO:0000313" key="2">
    <source>
        <dbReference type="Proteomes" id="UP000663760"/>
    </source>
</evidence>
<dbReference type="Proteomes" id="UP000663760">
    <property type="component" value="Chromosome 9"/>
</dbReference>
<protein>
    <submittedName>
        <fullName evidence="1">Uncharacterized protein</fullName>
    </submittedName>
</protein>
<evidence type="ECO:0000313" key="1">
    <source>
        <dbReference type="EMBL" id="CAA7403027.1"/>
    </source>
</evidence>
<keyword evidence="2" id="KW-1185">Reference proteome</keyword>
<accession>A0A7I8KYX7</accession>
<gene>
    <name evidence="1" type="ORF">SI8410_09013705</name>
</gene>
<sequence>MLFAVEGGGFFSSSASGYSDGLSLLLLGRTREERPMRVSPWNHYQLVGQGVDPDVQLASKRTHVSRKCAFFICFRRASARLDGPSPPQVGPAQHPTDMGSASDMDEVCVGAGGGDENGGKVHLKSNLRRSPASAAVRVHRDATHASGTHGEEQEDGAGRMVRRRVHWRDACGSDLAEVREFDVSEEEPSDEELEPEGIRACECVIQ</sequence>
<name>A0A7I8KYX7_SPIIN</name>
<proteinExistence type="predicted"/>